<comment type="caution">
    <text evidence="3">The sequence shown here is derived from an EMBL/GenBank/DDBJ whole genome shotgun (WGS) entry which is preliminary data.</text>
</comment>
<dbReference type="EMBL" id="LUKF01000017">
    <property type="protein sequence ID" value="KYG61252.1"/>
    <property type="molecule type" value="Genomic_DNA"/>
</dbReference>
<dbReference type="Proteomes" id="UP000075391">
    <property type="component" value="Unassembled WGS sequence"/>
</dbReference>
<dbReference type="Gene3D" id="2.120.10.30">
    <property type="entry name" value="TolB, C-terminal domain"/>
    <property type="match status" value="3"/>
</dbReference>
<organism evidence="3 4">
    <name type="scientific">Bdellovibrio bacteriovorus</name>
    <dbReference type="NCBI Taxonomy" id="959"/>
    <lineage>
        <taxon>Bacteria</taxon>
        <taxon>Pseudomonadati</taxon>
        <taxon>Bdellovibrionota</taxon>
        <taxon>Bdellovibrionia</taxon>
        <taxon>Bdellovibrionales</taxon>
        <taxon>Pseudobdellovibrionaceae</taxon>
        <taxon>Bdellovibrio</taxon>
    </lineage>
</organism>
<dbReference type="Gene3D" id="3.50.30.30">
    <property type="match status" value="1"/>
</dbReference>
<dbReference type="Gene3D" id="2.30.42.10">
    <property type="match status" value="1"/>
</dbReference>
<dbReference type="Pfam" id="PF04389">
    <property type="entry name" value="Peptidase_M28"/>
    <property type="match status" value="1"/>
</dbReference>
<dbReference type="Pfam" id="PF13180">
    <property type="entry name" value="PDZ_2"/>
    <property type="match status" value="1"/>
</dbReference>
<evidence type="ECO:0000313" key="3">
    <source>
        <dbReference type="EMBL" id="KYG61252.1"/>
    </source>
</evidence>
<name>A0A150WEF0_BDEBC</name>
<dbReference type="CDD" id="cd23081">
    <property type="entry name" value="cpPDZ_EcRseP-like"/>
    <property type="match status" value="1"/>
</dbReference>
<reference evidence="3 4" key="1">
    <citation type="submission" date="2016-03" db="EMBL/GenBank/DDBJ databases">
        <authorList>
            <person name="Ploux O."/>
        </authorList>
    </citation>
    <scope>NUCLEOTIDE SEQUENCE [LARGE SCALE GENOMIC DNA]</scope>
    <source>
        <strain evidence="3 4">BER2</strain>
    </source>
</reference>
<dbReference type="InterPro" id="IPR046450">
    <property type="entry name" value="PA_dom_sf"/>
</dbReference>
<gene>
    <name evidence="3" type="ORF">AZI85_09940</name>
</gene>
<protein>
    <submittedName>
        <fullName evidence="3">Biopolymer transporter Tol</fullName>
    </submittedName>
</protein>
<dbReference type="InterPro" id="IPR036034">
    <property type="entry name" value="PDZ_sf"/>
</dbReference>
<feature type="domain" description="PDZ" evidence="2">
    <location>
        <begin position="885"/>
        <end position="959"/>
    </location>
</feature>
<dbReference type="SUPFAM" id="SSF82171">
    <property type="entry name" value="DPP6 N-terminal domain-like"/>
    <property type="match status" value="1"/>
</dbReference>
<dbReference type="SUPFAM" id="SSF53187">
    <property type="entry name" value="Zn-dependent exopeptidases"/>
    <property type="match status" value="1"/>
</dbReference>
<comment type="similarity">
    <text evidence="1">Belongs to the TolB family.</text>
</comment>
<evidence type="ECO:0000259" key="2">
    <source>
        <dbReference type="SMART" id="SM00228"/>
    </source>
</evidence>
<dbReference type="PROSITE" id="PS51257">
    <property type="entry name" value="PROKAR_LIPOPROTEIN"/>
    <property type="match status" value="1"/>
</dbReference>
<accession>A0A150WEF0</accession>
<dbReference type="InterPro" id="IPR001478">
    <property type="entry name" value="PDZ"/>
</dbReference>
<dbReference type="Gene3D" id="3.40.630.10">
    <property type="entry name" value="Zn peptidases"/>
    <property type="match status" value="1"/>
</dbReference>
<dbReference type="SUPFAM" id="SSF50156">
    <property type="entry name" value="PDZ domain-like"/>
    <property type="match status" value="1"/>
</dbReference>
<sequence>MKKVKVLLTSACIFSAISCQYKEAKPTQSKSETVAASSGSFVNEPHQLMTESRQMTFVGPKSGEGYFSPDGKKMIFQSEREPGNPFYQMYVMDLVSGDTVRVSPGQGKTTCGWIHPSMKKVLYSSTHLDPATKKKTQEEIDNRKKAVKARYSWSFDDSYDIFDSNLQGGSIHRLTKEKGYDAEASYSPDGQWIAFASNRAGYTEKLEGEDKKLFEQDPSYMMDIYIMKSDGSQVKRLTDSKGYDGGPFFSADGKKITWRRFAPNGSTAEIYTMNVDGSDQKQITRLKSMSWAPFFHPSGDYIIFGSSVLGYSNFELFIVDADGKQAPVRVTFDDGFDGLPVFTPDGNSLSWTHRNEKGESQILIAKWNDVLARKLLGLPAQDPAAGSLSPEVKVEDIKKWVYYLASPEFQGRGTGSVQEKVYTEKLAQLFKSWGLQGAGPKGSYFDTFEFTSGVQLGPQNLLEVVGSYKKKYEVSKDFEPISFSKIGDFREAPIVFVGYGIKAPASDKEPEYNSYKGLDVKGKWVLALTDLPGDITSQRRHYLNLYSRLQHKVTVAKNEGALGIIIANGPASGLPEKFGKIKFEGSLSEGTLAVLRMSEAAATDLLKYAGQDLGALQKRLDKGEVVEAVVIPSAYIKAKVDLQFQKSTGVNVVAKLPVAGAKSSVMIGAHGDHLGNGQFGSTLARGDEIGKSHYGADDNASGVSGVMELAHYYANLAKVSPNKIKKNLYFGVWSGEELGNLGSSHFTKNIAKHNIAAYLNMDMVGRLKDRLFVQGLGSGDHWVPLAEEVGIRSAVPMVVQEDPYLPTDSLAFYMAGVPTANFFTGSHSEYHTPRDTADLVNYEGVVKVLKVVQGFSDVLADSSLPMVKYVKVAGSQNKLEGRSFRVYLGTIPDYSQEGVKGVRITGASKDSPAEAAGVKEKDIIVEFDNTKIENLYDYVYTLQAVKPNKETIMKVLRDGKVIDLKITPRLKE</sequence>
<dbReference type="AlphaFoldDB" id="A0A150WEF0"/>
<dbReference type="PANTHER" id="PTHR36842:SF1">
    <property type="entry name" value="PROTEIN TOLB"/>
    <property type="match status" value="1"/>
</dbReference>
<dbReference type="SMART" id="SM00228">
    <property type="entry name" value="PDZ"/>
    <property type="match status" value="1"/>
</dbReference>
<dbReference type="PANTHER" id="PTHR36842">
    <property type="entry name" value="PROTEIN TOLB HOMOLOG"/>
    <property type="match status" value="1"/>
</dbReference>
<dbReference type="InterPro" id="IPR011659">
    <property type="entry name" value="WD40"/>
</dbReference>
<evidence type="ECO:0000256" key="1">
    <source>
        <dbReference type="ARBA" id="ARBA00009820"/>
    </source>
</evidence>
<dbReference type="InterPro" id="IPR007484">
    <property type="entry name" value="Peptidase_M28"/>
</dbReference>
<dbReference type="Pfam" id="PF07676">
    <property type="entry name" value="PD40"/>
    <property type="match status" value="4"/>
</dbReference>
<evidence type="ECO:0000313" key="4">
    <source>
        <dbReference type="Proteomes" id="UP000075391"/>
    </source>
</evidence>
<dbReference type="SUPFAM" id="SSF52025">
    <property type="entry name" value="PA domain"/>
    <property type="match status" value="1"/>
</dbReference>
<proteinExistence type="inferred from homology"/>
<dbReference type="OrthoDB" id="9812921at2"/>
<dbReference type="Gene3D" id="2.120.10.60">
    <property type="entry name" value="Tricorn protease N-terminal domain"/>
    <property type="match status" value="1"/>
</dbReference>
<dbReference type="RefSeq" id="WP_063244613.1">
    <property type="nucleotide sequence ID" value="NZ_LUKF01000017.1"/>
</dbReference>
<dbReference type="InterPro" id="IPR011042">
    <property type="entry name" value="6-blade_b-propeller_TolB-like"/>
</dbReference>